<keyword evidence="2" id="KW-1185">Reference proteome</keyword>
<evidence type="ECO:0000313" key="2">
    <source>
        <dbReference type="Proteomes" id="UP000616151"/>
    </source>
</evidence>
<keyword evidence="1" id="KW-0547">Nucleotide-binding</keyword>
<reference evidence="1" key="1">
    <citation type="submission" date="2021-01" db="EMBL/GenBank/DDBJ databases">
        <authorList>
            <person name="Sun Q."/>
        </authorList>
    </citation>
    <scope>NUCLEOTIDE SEQUENCE</scope>
    <source>
        <strain evidence="1">YIM B02566</strain>
    </source>
</reference>
<sequence>MNEPVLALDDVTTAFTSGWGPHHSVIAAMRNVTFAVHAGETLGLVGESGSGKSTTASVALGLRSPTSGHVRFLGKPFGDRKDRIGLLQAVPQNPLWSLNPRLRVGLSIAEPLAALDRSSLASHQAAVEAMLDKVRLDRALAQRFPHELSGGQRQRVTIARALITKPRFLVFDEAVSALDVSVQAQILNLITDLQVEHGFAALFISHDLAAVRYIAHRIAVMRRGQIVELAETSRFYARPQHEYSRQLLEAL</sequence>
<protein>
    <submittedName>
        <fullName evidence="1">ABC transporter ATP-binding protein</fullName>
    </submittedName>
</protein>
<dbReference type="Proteomes" id="UP000616151">
    <property type="component" value="Unassembled WGS sequence"/>
</dbReference>
<gene>
    <name evidence="1" type="ORF">JHL16_13100</name>
</gene>
<dbReference type="EMBL" id="JAENHL010000007">
    <property type="protein sequence ID" value="MBK1867286.1"/>
    <property type="molecule type" value="Genomic_DNA"/>
</dbReference>
<keyword evidence="1" id="KW-0067">ATP-binding</keyword>
<accession>A0ACC5R3P0</accession>
<organism evidence="1 2">
    <name type="scientific">Taklimakanibacter albus</name>
    <dbReference type="NCBI Taxonomy" id="2800327"/>
    <lineage>
        <taxon>Bacteria</taxon>
        <taxon>Pseudomonadati</taxon>
        <taxon>Pseudomonadota</taxon>
        <taxon>Alphaproteobacteria</taxon>
        <taxon>Hyphomicrobiales</taxon>
        <taxon>Aestuariivirgaceae</taxon>
        <taxon>Taklimakanibacter</taxon>
    </lineage>
</organism>
<comment type="caution">
    <text evidence="1">The sequence shown here is derived from an EMBL/GenBank/DDBJ whole genome shotgun (WGS) entry which is preliminary data.</text>
</comment>
<name>A0ACC5R3P0_9HYPH</name>
<proteinExistence type="predicted"/>
<evidence type="ECO:0000313" key="1">
    <source>
        <dbReference type="EMBL" id="MBK1867286.1"/>
    </source>
</evidence>